<reference evidence="2 3" key="1">
    <citation type="submission" date="2014-08" db="EMBL/GenBank/DDBJ databases">
        <title>Genome sequence of Tetragenococcus muriaticus.</title>
        <authorList>
            <person name="Chuea-nongthon C."/>
            <person name="Rodtong S."/>
            <person name="Yongsawatdigul J."/>
            <person name="Steele J.L."/>
            <person name="Liu X.-y."/>
            <person name="Speers J."/>
            <person name="Glasner J.D."/>
            <person name="Neeno-Eckwall E.C."/>
        </authorList>
    </citation>
    <scope>NUCLEOTIDE SEQUENCE [LARGE SCALE GENOMIC DNA]</scope>
    <source>
        <strain evidence="2 3">3MR10-3</strain>
    </source>
</reference>
<gene>
    <name evidence="2" type="ORF">TMU3MR103_1366</name>
</gene>
<feature type="region of interest" description="Disordered" evidence="1">
    <location>
        <begin position="61"/>
        <end position="155"/>
    </location>
</feature>
<dbReference type="AlphaFoldDB" id="A0A091C1A4"/>
<name>A0A091C1A4_9ENTE</name>
<evidence type="ECO:0000256" key="1">
    <source>
        <dbReference type="SAM" id="MobiDB-lite"/>
    </source>
</evidence>
<evidence type="ECO:0000313" key="3">
    <source>
        <dbReference type="Proteomes" id="UP000029381"/>
    </source>
</evidence>
<dbReference type="PATRIC" id="fig|1302648.3.peg.1333"/>
<dbReference type="Proteomes" id="UP000029381">
    <property type="component" value="Unassembled WGS sequence"/>
</dbReference>
<comment type="caution">
    <text evidence="2">The sequence shown here is derived from an EMBL/GenBank/DDBJ whole genome shotgun (WGS) entry which is preliminary data.</text>
</comment>
<sequence length="204" mass="23768">MMKKMNKGLKMMKEINQIKRKHARFPAYSDDTGVKIQSKRYHAPFSNEENWILTEEKNVPLTKASQTNKKKPRLRPSKKEIQEKVGLTTQEQSELKEHKKHLPNYGFKAGKETKKSALKKPSFGQRFSSAKQKGKKDSYFASEHVPAKTKNNNKREIMDALKKPKEDFLLFDTDDIASKEKVRKKKLVIERLLKEPTETNKAYC</sequence>
<organism evidence="2 3">
    <name type="scientific">Tetragenococcus muriaticus 3MR10-3</name>
    <dbReference type="NCBI Taxonomy" id="1302648"/>
    <lineage>
        <taxon>Bacteria</taxon>
        <taxon>Bacillati</taxon>
        <taxon>Bacillota</taxon>
        <taxon>Bacilli</taxon>
        <taxon>Lactobacillales</taxon>
        <taxon>Enterococcaceae</taxon>
        <taxon>Tetragenococcus</taxon>
    </lineage>
</organism>
<dbReference type="EMBL" id="JPVT01000136">
    <property type="protein sequence ID" value="KFN90734.1"/>
    <property type="molecule type" value="Genomic_DNA"/>
</dbReference>
<protein>
    <submittedName>
        <fullName evidence="2">Uncharacterized protein</fullName>
    </submittedName>
</protein>
<evidence type="ECO:0000313" key="2">
    <source>
        <dbReference type="EMBL" id="KFN90734.1"/>
    </source>
</evidence>
<accession>A0A091C1A4</accession>
<proteinExistence type="predicted"/>
<keyword evidence="3" id="KW-1185">Reference proteome</keyword>